<feature type="region of interest" description="Disordered" evidence="6">
    <location>
        <begin position="693"/>
        <end position="714"/>
    </location>
</feature>
<comment type="similarity">
    <text evidence="1">Belongs to the PI3/PI4-kinase family. Type II PI4K subfamily.</text>
</comment>
<evidence type="ECO:0000256" key="6">
    <source>
        <dbReference type="SAM" id="MobiDB-lite"/>
    </source>
</evidence>
<name>A0AAV0UUF8_HYABA</name>
<keyword evidence="4" id="KW-0418">Kinase</keyword>
<evidence type="ECO:0000256" key="2">
    <source>
        <dbReference type="ARBA" id="ARBA00022679"/>
    </source>
</evidence>
<keyword evidence="5" id="KW-0067">ATP-binding</keyword>
<dbReference type="AlphaFoldDB" id="A0AAV0UUF8"/>
<accession>A0AAV0UUF8</accession>
<dbReference type="Proteomes" id="UP001162031">
    <property type="component" value="Unassembled WGS sequence"/>
</dbReference>
<proteinExistence type="inferred from homology"/>
<dbReference type="Pfam" id="PF00240">
    <property type="entry name" value="ubiquitin"/>
    <property type="match status" value="1"/>
</dbReference>
<dbReference type="PANTHER" id="PTHR45800:SF11">
    <property type="entry name" value="PHOSPHATIDYLINOSITOL 3-KINASE-RELATED PROTEIN KINASE"/>
    <property type="match status" value="1"/>
</dbReference>
<dbReference type="CDD" id="cd17039">
    <property type="entry name" value="Ubl_ubiquitin_like"/>
    <property type="match status" value="1"/>
</dbReference>
<feature type="domain" description="PI3K/PI4K catalytic" evidence="8">
    <location>
        <begin position="184"/>
        <end position="472"/>
    </location>
</feature>
<evidence type="ECO:0000256" key="3">
    <source>
        <dbReference type="ARBA" id="ARBA00022741"/>
    </source>
</evidence>
<dbReference type="PROSITE" id="PS50053">
    <property type="entry name" value="UBIQUITIN_2"/>
    <property type="match status" value="1"/>
</dbReference>
<sequence>MQQDEAKMSRSLPGGWLESGHGAVVVYVKDFRDPLERRKKLVLHPWSTIKDIKNKLKVVFNVPSNAQKLFYHGRELKNTHNLQQCGIYHDDAVVDFVARRPQNVAMVYAQECEMESGSDASNNRNNGEGPGAKRASSCRVNNKTMANLRPEQMPAVNVHPYGAHLLPVVLMKVMHQALQGLALGLAPVLAMDGTGGTYFFKCPSHRNVGCFKPQDEEPFGPNNPRGLVGRLGQSGLRRGILSGEACERELAAYILDKDHFAGVPATSLVEARHPVFNYTAGVGALHFKIGSLQEFVRHDDVVSDLAPNQFSVHQVHKIALLDMRLLNTDRNDANILVRKRWSSTTSHTEYELIPIDHGYCLPQFLEIGWCDWCWYNWPQLQKPLSAEDRSYVLSLSAQEDADRLTKRIPLRRACRRNMIIAGMVVQKGVCADLPLFEVARIMCRDDLDAPSTLEQLCIKAFCQLHVVKQRKENEKLVHHGHVQPAVASVIKSSKLAAAEQRRGSDPIGISPSPQTSFRNLRVSIDSTSVQEPFRGSPVANGAQSPPGFWASYAPFSLPDEEHNSSCEFLERAPLNGACKHSEARTSEKSRLMGAWDKMASHALSDAIQCAKVEHTGSRRLLDNAMVNGHKGLVQDDGSRSSTYSSIGFEEDKDEFEALNDELDGSVHDESLFLTIFSRLLDDQIEAVKWRRSKGCSQKQPERKGSMSNAGAVDNTLILV</sequence>
<dbReference type="InterPro" id="IPR029071">
    <property type="entry name" value="Ubiquitin-like_domsf"/>
</dbReference>
<keyword evidence="2" id="KW-0808">Transferase</keyword>
<keyword evidence="10" id="KW-1185">Reference proteome</keyword>
<dbReference type="PANTHER" id="PTHR45800">
    <property type="entry name" value="PHOSPHATIDYLINOSITOL 4-KINASE GAMMA"/>
    <property type="match status" value="1"/>
</dbReference>
<evidence type="ECO:0000259" key="7">
    <source>
        <dbReference type="PROSITE" id="PS50053"/>
    </source>
</evidence>
<organism evidence="9 10">
    <name type="scientific">Hyaloperonospora brassicae</name>
    <name type="common">Brassica downy mildew</name>
    <name type="synonym">Peronospora brassicae</name>
    <dbReference type="NCBI Taxonomy" id="162125"/>
    <lineage>
        <taxon>Eukaryota</taxon>
        <taxon>Sar</taxon>
        <taxon>Stramenopiles</taxon>
        <taxon>Oomycota</taxon>
        <taxon>Peronosporomycetes</taxon>
        <taxon>Peronosporales</taxon>
        <taxon>Peronosporaceae</taxon>
        <taxon>Hyaloperonospora</taxon>
    </lineage>
</organism>
<reference evidence="9" key="1">
    <citation type="submission" date="2022-12" db="EMBL/GenBank/DDBJ databases">
        <authorList>
            <person name="Webb A."/>
        </authorList>
    </citation>
    <scope>NUCLEOTIDE SEQUENCE</scope>
    <source>
        <strain evidence="9">Hp1</strain>
    </source>
</reference>
<dbReference type="InterPro" id="IPR000626">
    <property type="entry name" value="Ubiquitin-like_dom"/>
</dbReference>
<gene>
    <name evidence="9" type="ORF">HBR001_LOCUS7883</name>
</gene>
<evidence type="ECO:0000259" key="8">
    <source>
        <dbReference type="PROSITE" id="PS50290"/>
    </source>
</evidence>
<dbReference type="GO" id="GO:0005524">
    <property type="term" value="F:ATP binding"/>
    <property type="evidence" value="ECO:0007669"/>
    <property type="project" value="UniProtKB-KW"/>
</dbReference>
<feature type="region of interest" description="Disordered" evidence="6">
    <location>
        <begin position="116"/>
        <end position="137"/>
    </location>
</feature>
<keyword evidence="3" id="KW-0547">Nucleotide-binding</keyword>
<dbReference type="GO" id="GO:0016301">
    <property type="term" value="F:kinase activity"/>
    <property type="evidence" value="ECO:0007669"/>
    <property type="project" value="UniProtKB-KW"/>
</dbReference>
<dbReference type="Pfam" id="PF00454">
    <property type="entry name" value="PI3_PI4_kinase"/>
    <property type="match status" value="1"/>
</dbReference>
<feature type="domain" description="Ubiquitin-like" evidence="7">
    <location>
        <begin position="24"/>
        <end position="93"/>
    </location>
</feature>
<comment type="caution">
    <text evidence="9">The sequence shown here is derived from an EMBL/GenBank/DDBJ whole genome shotgun (WGS) entry which is preliminary data.</text>
</comment>
<dbReference type="PROSITE" id="PS50290">
    <property type="entry name" value="PI3_4_KINASE_3"/>
    <property type="match status" value="1"/>
</dbReference>
<evidence type="ECO:0000256" key="5">
    <source>
        <dbReference type="ARBA" id="ARBA00022840"/>
    </source>
</evidence>
<evidence type="ECO:0000313" key="9">
    <source>
        <dbReference type="EMBL" id="CAI5739623.1"/>
    </source>
</evidence>
<dbReference type="InterPro" id="IPR044571">
    <property type="entry name" value="P4KG1-8"/>
</dbReference>
<dbReference type="EMBL" id="CANTFL010001426">
    <property type="protein sequence ID" value="CAI5739623.1"/>
    <property type="molecule type" value="Genomic_DNA"/>
</dbReference>
<evidence type="ECO:0000256" key="1">
    <source>
        <dbReference type="ARBA" id="ARBA00008941"/>
    </source>
</evidence>
<dbReference type="InterPro" id="IPR000403">
    <property type="entry name" value="PI3/4_kinase_cat_dom"/>
</dbReference>
<protein>
    <recommendedName>
        <fullName evidence="11">Ubiquitin-like domain-containing protein</fullName>
    </recommendedName>
</protein>
<evidence type="ECO:0000256" key="4">
    <source>
        <dbReference type="ARBA" id="ARBA00022777"/>
    </source>
</evidence>
<dbReference type="SUPFAM" id="SSF54236">
    <property type="entry name" value="Ubiquitin-like"/>
    <property type="match status" value="1"/>
</dbReference>
<evidence type="ECO:0008006" key="11">
    <source>
        <dbReference type="Google" id="ProtNLM"/>
    </source>
</evidence>
<evidence type="ECO:0000313" key="10">
    <source>
        <dbReference type="Proteomes" id="UP001162031"/>
    </source>
</evidence>
<dbReference type="Gene3D" id="3.10.20.90">
    <property type="entry name" value="Phosphatidylinositol 3-kinase Catalytic Subunit, Chain A, domain 1"/>
    <property type="match status" value="1"/>
</dbReference>